<keyword evidence="3" id="KW-1185">Reference proteome</keyword>
<proteinExistence type="predicted"/>
<evidence type="ECO:0000313" key="2">
    <source>
        <dbReference type="EMBL" id="TQV87454.1"/>
    </source>
</evidence>
<feature type="domain" description="YHYH" evidence="1">
    <location>
        <begin position="162"/>
        <end position="229"/>
    </location>
</feature>
<name>A0A545UDA7_9GAMM</name>
<dbReference type="EMBL" id="VIKS01000008">
    <property type="protein sequence ID" value="TQV87454.1"/>
    <property type="molecule type" value="Genomic_DNA"/>
</dbReference>
<dbReference type="Proteomes" id="UP000315439">
    <property type="component" value="Unassembled WGS sequence"/>
</dbReference>
<gene>
    <name evidence="2" type="ORF">FLL46_13230</name>
</gene>
<evidence type="ECO:0000259" key="1">
    <source>
        <dbReference type="Pfam" id="PF14240"/>
    </source>
</evidence>
<dbReference type="Pfam" id="PF14240">
    <property type="entry name" value="YHYH"/>
    <property type="match status" value="1"/>
</dbReference>
<accession>A0A545UDA7</accession>
<dbReference type="InterPro" id="IPR025924">
    <property type="entry name" value="YHYH_dom"/>
</dbReference>
<comment type="caution">
    <text evidence="2">The sequence shown here is derived from an EMBL/GenBank/DDBJ whole genome shotgun (WGS) entry which is preliminary data.</text>
</comment>
<reference evidence="2 3" key="1">
    <citation type="submission" date="2019-07" db="EMBL/GenBank/DDBJ databases">
        <title>Draft genome for Aliikangiella sp. M105.</title>
        <authorList>
            <person name="Wang G."/>
        </authorList>
    </citation>
    <scope>NUCLEOTIDE SEQUENCE [LARGE SCALE GENOMIC DNA]</scope>
    <source>
        <strain evidence="2 3">M105</strain>
    </source>
</reference>
<organism evidence="2 3">
    <name type="scientific">Aliikangiella coralliicola</name>
    <dbReference type="NCBI Taxonomy" id="2592383"/>
    <lineage>
        <taxon>Bacteria</taxon>
        <taxon>Pseudomonadati</taxon>
        <taxon>Pseudomonadota</taxon>
        <taxon>Gammaproteobacteria</taxon>
        <taxon>Oceanospirillales</taxon>
        <taxon>Pleioneaceae</taxon>
        <taxon>Aliikangiella</taxon>
    </lineage>
</organism>
<dbReference type="AlphaFoldDB" id="A0A545UDA7"/>
<dbReference type="OrthoDB" id="9796530at2"/>
<protein>
    <submittedName>
        <fullName evidence="2">YHYH protein</fullName>
    </submittedName>
</protein>
<sequence>MIGLPKLVKCTLRNKVESWCMEVGVISTPIEDGPYCPATVNDVGGLYPYDGKTNPGLRVLNRSLFEDMEADGYDIIDDEGNVHFVLAAPPEPPQMDPDLAYCIETQKEPGLKLFYRIPLFPSFADKPTDLKDASQIVGLSFFGLPINGLPPSVAKGIPGAPTAPGSMPALDWCGGHLNEGFYHSHIIADVINEVLKKNNIHEVTCENVPQKSDRELIGYAMDGFPIYGSDEFYGVPAFNLDSCNGHFGPTLFHHWSEYHYHADANNPVNIPKCLRGELALEQLRVE</sequence>
<evidence type="ECO:0000313" key="3">
    <source>
        <dbReference type="Proteomes" id="UP000315439"/>
    </source>
</evidence>